<evidence type="ECO:0008006" key="3">
    <source>
        <dbReference type="Google" id="ProtNLM"/>
    </source>
</evidence>
<dbReference type="Gene3D" id="3.40.50.720">
    <property type="entry name" value="NAD(P)-binding Rossmann-like Domain"/>
    <property type="match status" value="1"/>
</dbReference>
<dbReference type="InterPro" id="IPR020904">
    <property type="entry name" value="Sc_DH/Rdtase_CS"/>
</dbReference>
<protein>
    <recommendedName>
        <fullName evidence="3">SDR family oxidoreductase</fullName>
    </recommendedName>
</protein>
<comment type="similarity">
    <text evidence="1">Belongs to the short-chain dehydrogenases/reductases (SDR) family.</text>
</comment>
<dbReference type="InterPro" id="IPR050259">
    <property type="entry name" value="SDR"/>
</dbReference>
<dbReference type="PANTHER" id="PTHR42879">
    <property type="entry name" value="3-OXOACYL-(ACYL-CARRIER-PROTEIN) REDUCTASE"/>
    <property type="match status" value="1"/>
</dbReference>
<name>A0A383EDZ2_9ZZZZ</name>
<organism evidence="2">
    <name type="scientific">marine metagenome</name>
    <dbReference type="NCBI Taxonomy" id="408172"/>
    <lineage>
        <taxon>unclassified sequences</taxon>
        <taxon>metagenomes</taxon>
        <taxon>ecological metagenomes</taxon>
    </lineage>
</organism>
<evidence type="ECO:0000256" key="1">
    <source>
        <dbReference type="ARBA" id="ARBA00006484"/>
    </source>
</evidence>
<proteinExistence type="inferred from homology"/>
<reference evidence="2" key="1">
    <citation type="submission" date="2018-05" db="EMBL/GenBank/DDBJ databases">
        <authorList>
            <person name="Lanie J.A."/>
            <person name="Ng W.-L."/>
            <person name="Kazmierczak K.M."/>
            <person name="Andrzejewski T.M."/>
            <person name="Davidsen T.M."/>
            <person name="Wayne K.J."/>
            <person name="Tettelin H."/>
            <person name="Glass J.I."/>
            <person name="Rusch D."/>
            <person name="Podicherti R."/>
            <person name="Tsui H.-C.T."/>
            <person name="Winkler M.E."/>
        </authorList>
    </citation>
    <scope>NUCLEOTIDE SEQUENCE</scope>
</reference>
<feature type="non-terminal residue" evidence="2">
    <location>
        <position position="230"/>
    </location>
</feature>
<dbReference type="PROSITE" id="PS00061">
    <property type="entry name" value="ADH_SHORT"/>
    <property type="match status" value="1"/>
</dbReference>
<dbReference type="PRINTS" id="PR00080">
    <property type="entry name" value="SDRFAMILY"/>
</dbReference>
<accession>A0A383EDZ2</accession>
<dbReference type="SUPFAM" id="SSF51735">
    <property type="entry name" value="NAD(P)-binding Rossmann-fold domains"/>
    <property type="match status" value="1"/>
</dbReference>
<evidence type="ECO:0000313" key="2">
    <source>
        <dbReference type="EMBL" id="SVE54580.1"/>
    </source>
</evidence>
<dbReference type="InterPro" id="IPR036291">
    <property type="entry name" value="NAD(P)-bd_dom_sf"/>
</dbReference>
<dbReference type="EMBL" id="UINC01224807">
    <property type="protein sequence ID" value="SVE54580.1"/>
    <property type="molecule type" value="Genomic_DNA"/>
</dbReference>
<dbReference type="InterPro" id="IPR002347">
    <property type="entry name" value="SDR_fam"/>
</dbReference>
<dbReference type="Pfam" id="PF00106">
    <property type="entry name" value="adh_short"/>
    <property type="match status" value="1"/>
</dbReference>
<sequence length="230" mass="24448">MIDLSLEGKKAVVTGASLGIGAAVVKMLADQGASVTFCARTKDSVEELSKYKTKGKGTVKGLTADMGEENSTNEFIETVQSAGPTDILINNVGASPSRNFLYMTDDDWRSLHELNLLSAVRCTRAFLPHMREQKWGRVVMVSSSAGKYPNAALIDYGATKAAMISISKSLAKKYGADGVLINSVLPGLIHTAMWERAANEIAEAVGSTAESVIENNGKGVPIGRYGTSEE</sequence>
<gene>
    <name evidence="2" type="ORF">METZ01_LOCUS507434</name>
</gene>
<dbReference type="GO" id="GO:0032787">
    <property type="term" value="P:monocarboxylic acid metabolic process"/>
    <property type="evidence" value="ECO:0007669"/>
    <property type="project" value="UniProtKB-ARBA"/>
</dbReference>
<dbReference type="PANTHER" id="PTHR42879:SF6">
    <property type="entry name" value="NADPH-DEPENDENT REDUCTASE BACG"/>
    <property type="match status" value="1"/>
</dbReference>
<dbReference type="PRINTS" id="PR00081">
    <property type="entry name" value="GDHRDH"/>
</dbReference>
<dbReference type="AlphaFoldDB" id="A0A383EDZ2"/>